<proteinExistence type="predicted"/>
<evidence type="ECO:0000313" key="2">
    <source>
        <dbReference type="EMBL" id="CAD5324259.1"/>
    </source>
</evidence>
<dbReference type="AlphaFoldDB" id="A0A7G2ELR6"/>
<accession>A0A7G2ELR6</accession>
<sequence>MSLRRLLCTSRKVPPPVVAARSTLDLAPVNPTGSDLDPHDDKYDPITPIDDPELYIYYKSYNSARDKCLNDTFYKGGTTEPDV</sequence>
<name>A0A7G2ELR6_ARATH</name>
<feature type="region of interest" description="Disordered" evidence="1">
    <location>
        <begin position="27"/>
        <end position="47"/>
    </location>
</feature>
<evidence type="ECO:0000256" key="1">
    <source>
        <dbReference type="SAM" id="MobiDB-lite"/>
    </source>
</evidence>
<dbReference type="Proteomes" id="UP000516314">
    <property type="component" value="Chromosome 3"/>
</dbReference>
<protein>
    <submittedName>
        <fullName evidence="2">(thale cress) hypothetical protein</fullName>
    </submittedName>
</protein>
<evidence type="ECO:0000313" key="3">
    <source>
        <dbReference type="Proteomes" id="UP000516314"/>
    </source>
</evidence>
<gene>
    <name evidence="2" type="ORF">AT9943_LOCUS12163</name>
</gene>
<organism evidence="2 3">
    <name type="scientific">Arabidopsis thaliana</name>
    <name type="common">Mouse-ear cress</name>
    <dbReference type="NCBI Taxonomy" id="3702"/>
    <lineage>
        <taxon>Eukaryota</taxon>
        <taxon>Viridiplantae</taxon>
        <taxon>Streptophyta</taxon>
        <taxon>Embryophyta</taxon>
        <taxon>Tracheophyta</taxon>
        <taxon>Spermatophyta</taxon>
        <taxon>Magnoliopsida</taxon>
        <taxon>eudicotyledons</taxon>
        <taxon>Gunneridae</taxon>
        <taxon>Pentapetalae</taxon>
        <taxon>rosids</taxon>
        <taxon>malvids</taxon>
        <taxon>Brassicales</taxon>
        <taxon>Brassicaceae</taxon>
        <taxon>Camelineae</taxon>
        <taxon>Arabidopsis</taxon>
    </lineage>
</organism>
<dbReference type="EMBL" id="LR881468">
    <property type="protein sequence ID" value="CAD5324259.1"/>
    <property type="molecule type" value="Genomic_DNA"/>
</dbReference>
<reference evidence="2 3" key="1">
    <citation type="submission" date="2020-09" db="EMBL/GenBank/DDBJ databases">
        <authorList>
            <person name="Ashkenazy H."/>
        </authorList>
    </citation>
    <scope>NUCLEOTIDE SEQUENCE [LARGE SCALE GENOMIC DNA]</scope>
    <source>
        <strain evidence="3">cv. Cdm-0</strain>
    </source>
</reference>